<reference evidence="4 5" key="1">
    <citation type="journal article" date="2014" name="PLoS ONE">
        <title>Global Analysis of Gene Expression Profiles in Physic Nut (Jatropha curcas L.) Seedlings Exposed to Salt Stress.</title>
        <authorList>
            <person name="Zhang L."/>
            <person name="Zhang C."/>
            <person name="Wu P."/>
            <person name="Chen Y."/>
            <person name="Li M."/>
            <person name="Jiang H."/>
            <person name="Wu G."/>
        </authorList>
    </citation>
    <scope>NUCLEOTIDE SEQUENCE [LARGE SCALE GENOMIC DNA]</scope>
    <source>
        <strain evidence="5">cv. GZQX0401</strain>
        <tissue evidence="4">Young leaves</tissue>
    </source>
</reference>
<dbReference type="AlphaFoldDB" id="A0A067KAG1"/>
<evidence type="ECO:0000313" key="5">
    <source>
        <dbReference type="Proteomes" id="UP000027138"/>
    </source>
</evidence>
<accession>A0A067KAG1</accession>
<evidence type="ECO:0000259" key="3">
    <source>
        <dbReference type="PROSITE" id="PS50228"/>
    </source>
</evidence>
<dbReference type="InterPro" id="IPR001944">
    <property type="entry name" value="Glycoside_Hdrlase_35"/>
</dbReference>
<dbReference type="InterPro" id="IPR048913">
    <property type="entry name" value="BetaGal_gal-bd"/>
</dbReference>
<sequence>MENLAHGYNRISLLGATVGFAGYGFSGPIKLIATYKNSSEPEAVKDISTSKWVFKTGLHGEDAGYHQSQPKHLHQWSNLDRPINRPFTWYKTNFITPGGTDPVAVDLNGMGKGVAWINGINIESYKPREKCNTGCGEPTQRHYHPPRDWLRPENNVLVLFEELGGNAENIQIQSVTIGKICAHADEGQTLEISCQGGHRIKEITFASFGDVNGRCGSFSQGNFYSENALSIVQKACLKQK</sequence>
<dbReference type="EMBL" id="KK914761">
    <property type="protein sequence ID" value="KDP29230.1"/>
    <property type="molecule type" value="Genomic_DNA"/>
</dbReference>
<keyword evidence="1" id="KW-0378">Hydrolase</keyword>
<name>A0A067KAG1_JATCU</name>
<dbReference type="OrthoDB" id="1657402at2759"/>
<protein>
    <recommendedName>
        <fullName evidence="3">SUEL-type lectin domain-containing protein</fullName>
    </recommendedName>
</protein>
<dbReference type="Proteomes" id="UP000027138">
    <property type="component" value="Unassembled WGS sequence"/>
</dbReference>
<dbReference type="PROSITE" id="PS50228">
    <property type="entry name" value="SUEL_LECTIN"/>
    <property type="match status" value="1"/>
</dbReference>
<dbReference type="Pfam" id="PF21467">
    <property type="entry name" value="BetaGal_gal-bd"/>
    <property type="match status" value="1"/>
</dbReference>
<dbReference type="PRINTS" id="PR00742">
    <property type="entry name" value="GLHYDRLASE35"/>
</dbReference>
<dbReference type="GO" id="GO:0030246">
    <property type="term" value="F:carbohydrate binding"/>
    <property type="evidence" value="ECO:0007669"/>
    <property type="project" value="InterPro"/>
</dbReference>
<dbReference type="CDD" id="cd22842">
    <property type="entry name" value="Gal_Rha_Lectin_BGal"/>
    <property type="match status" value="1"/>
</dbReference>
<dbReference type="PANTHER" id="PTHR23421">
    <property type="entry name" value="BETA-GALACTOSIDASE RELATED"/>
    <property type="match status" value="1"/>
</dbReference>
<organism evidence="4 5">
    <name type="scientific">Jatropha curcas</name>
    <name type="common">Barbados nut</name>
    <dbReference type="NCBI Taxonomy" id="180498"/>
    <lineage>
        <taxon>Eukaryota</taxon>
        <taxon>Viridiplantae</taxon>
        <taxon>Streptophyta</taxon>
        <taxon>Embryophyta</taxon>
        <taxon>Tracheophyta</taxon>
        <taxon>Spermatophyta</taxon>
        <taxon>Magnoliopsida</taxon>
        <taxon>eudicotyledons</taxon>
        <taxon>Gunneridae</taxon>
        <taxon>Pentapetalae</taxon>
        <taxon>rosids</taxon>
        <taxon>fabids</taxon>
        <taxon>Malpighiales</taxon>
        <taxon>Euphorbiaceae</taxon>
        <taxon>Crotonoideae</taxon>
        <taxon>Jatropheae</taxon>
        <taxon>Jatropha</taxon>
    </lineage>
</organism>
<feature type="domain" description="SUEL-type lectin" evidence="3">
    <location>
        <begin position="184"/>
        <end position="240"/>
    </location>
</feature>
<dbReference type="InterPro" id="IPR000922">
    <property type="entry name" value="Lectin_gal-bd_dom"/>
</dbReference>
<evidence type="ECO:0000313" key="4">
    <source>
        <dbReference type="EMBL" id="KDP29230.1"/>
    </source>
</evidence>
<dbReference type="SUPFAM" id="SSF49785">
    <property type="entry name" value="Galactose-binding domain-like"/>
    <property type="match status" value="1"/>
</dbReference>
<dbReference type="Gene3D" id="2.60.120.260">
    <property type="entry name" value="Galactose-binding domain-like"/>
    <property type="match status" value="1"/>
</dbReference>
<evidence type="ECO:0000256" key="1">
    <source>
        <dbReference type="ARBA" id="ARBA00022801"/>
    </source>
</evidence>
<dbReference type="GO" id="GO:0005975">
    <property type="term" value="P:carbohydrate metabolic process"/>
    <property type="evidence" value="ECO:0007669"/>
    <property type="project" value="InterPro"/>
</dbReference>
<gene>
    <name evidence="4" type="ORF">JCGZ_16619</name>
</gene>
<keyword evidence="5" id="KW-1185">Reference proteome</keyword>
<dbReference type="InterPro" id="IPR008979">
    <property type="entry name" value="Galactose-bd-like_sf"/>
</dbReference>
<proteinExistence type="predicted"/>
<keyword evidence="2" id="KW-0326">Glycosidase</keyword>
<dbReference type="GO" id="GO:0004565">
    <property type="term" value="F:beta-galactosidase activity"/>
    <property type="evidence" value="ECO:0007669"/>
    <property type="project" value="UniProtKB-ARBA"/>
</dbReference>
<evidence type="ECO:0000256" key="2">
    <source>
        <dbReference type="ARBA" id="ARBA00023295"/>
    </source>
</evidence>